<dbReference type="Proteomes" id="UP000788993">
    <property type="component" value="Unassembled WGS sequence"/>
</dbReference>
<evidence type="ECO:0000313" key="1">
    <source>
        <dbReference type="EMBL" id="KAH3662146.1"/>
    </source>
</evidence>
<feature type="non-terminal residue" evidence="1">
    <location>
        <position position="122"/>
    </location>
</feature>
<organism evidence="1 2">
    <name type="scientific">Ogataea polymorpha</name>
    <dbReference type="NCBI Taxonomy" id="460523"/>
    <lineage>
        <taxon>Eukaryota</taxon>
        <taxon>Fungi</taxon>
        <taxon>Dikarya</taxon>
        <taxon>Ascomycota</taxon>
        <taxon>Saccharomycotina</taxon>
        <taxon>Pichiomycetes</taxon>
        <taxon>Pichiales</taxon>
        <taxon>Pichiaceae</taxon>
        <taxon>Ogataea</taxon>
    </lineage>
</organism>
<keyword evidence="2" id="KW-1185">Reference proteome</keyword>
<name>A0A9P8T142_9ASCO</name>
<dbReference type="AlphaFoldDB" id="A0A9P8T142"/>
<evidence type="ECO:0000313" key="2">
    <source>
        <dbReference type="Proteomes" id="UP000788993"/>
    </source>
</evidence>
<gene>
    <name evidence="1" type="ORF">OGATHE_004887</name>
</gene>
<proteinExistence type="predicted"/>
<sequence>ELSVQSEKIHANHEKSRLLELDVSRYKAFIDAQMQKKLKWPTTILKIEKDIETIKEKLSKAEESKAHILTNLNSRNFTVQTIEMMHRERVQLAKDIDSVVDKSNSVQKTVNEKFMSLKKAYE</sequence>
<protein>
    <submittedName>
        <fullName evidence="1">Uncharacterized protein</fullName>
    </submittedName>
</protein>
<dbReference type="EMBL" id="JAEUBD010001290">
    <property type="protein sequence ID" value="KAH3662146.1"/>
    <property type="molecule type" value="Genomic_DNA"/>
</dbReference>
<reference evidence="1" key="2">
    <citation type="submission" date="2021-01" db="EMBL/GenBank/DDBJ databases">
        <authorList>
            <person name="Schikora-Tamarit M.A."/>
        </authorList>
    </citation>
    <scope>NUCLEOTIDE SEQUENCE</scope>
    <source>
        <strain evidence="1">NCAIM Y.01608</strain>
    </source>
</reference>
<accession>A0A9P8T142</accession>
<feature type="non-terminal residue" evidence="1">
    <location>
        <position position="1"/>
    </location>
</feature>
<comment type="caution">
    <text evidence="1">The sequence shown here is derived from an EMBL/GenBank/DDBJ whole genome shotgun (WGS) entry which is preliminary data.</text>
</comment>
<reference evidence="1" key="1">
    <citation type="journal article" date="2021" name="Open Biol.">
        <title>Shared evolutionary footprints suggest mitochondrial oxidative damage underlies multiple complex I losses in fungi.</title>
        <authorList>
            <person name="Schikora-Tamarit M.A."/>
            <person name="Marcet-Houben M."/>
            <person name="Nosek J."/>
            <person name="Gabaldon T."/>
        </authorList>
    </citation>
    <scope>NUCLEOTIDE SEQUENCE</scope>
    <source>
        <strain evidence="1">NCAIM Y.01608</strain>
    </source>
</reference>